<keyword evidence="4" id="KW-1185">Reference proteome</keyword>
<dbReference type="AlphaFoldDB" id="A0A6A6WSN1"/>
<accession>A0A6A6WSN1</accession>
<dbReference type="PANTHER" id="PTHR46082:SF11">
    <property type="entry name" value="AAA+ ATPASE DOMAIN-CONTAINING PROTEIN-RELATED"/>
    <property type="match status" value="1"/>
</dbReference>
<dbReference type="GO" id="GO:0009116">
    <property type="term" value="P:nucleoside metabolic process"/>
    <property type="evidence" value="ECO:0007669"/>
    <property type="project" value="InterPro"/>
</dbReference>
<dbReference type="SUPFAM" id="SSF52540">
    <property type="entry name" value="P-loop containing nucleoside triphosphate hydrolases"/>
    <property type="match status" value="1"/>
</dbReference>
<name>A0A6A6WSN1_9PLEO</name>
<proteinExistence type="predicted"/>
<organism evidence="3 4">
    <name type="scientific">Melanomma pulvis-pyrius CBS 109.77</name>
    <dbReference type="NCBI Taxonomy" id="1314802"/>
    <lineage>
        <taxon>Eukaryota</taxon>
        <taxon>Fungi</taxon>
        <taxon>Dikarya</taxon>
        <taxon>Ascomycota</taxon>
        <taxon>Pezizomycotina</taxon>
        <taxon>Dothideomycetes</taxon>
        <taxon>Pleosporomycetidae</taxon>
        <taxon>Pleosporales</taxon>
        <taxon>Melanommataceae</taxon>
        <taxon>Melanomma</taxon>
    </lineage>
</organism>
<dbReference type="EMBL" id="MU002386">
    <property type="protein sequence ID" value="KAF2786925.1"/>
    <property type="molecule type" value="Genomic_DNA"/>
</dbReference>
<evidence type="ECO:0000259" key="2">
    <source>
        <dbReference type="PROSITE" id="PS50837"/>
    </source>
</evidence>
<dbReference type="PANTHER" id="PTHR46082">
    <property type="entry name" value="ATP/GTP-BINDING PROTEIN-RELATED"/>
    <property type="match status" value="1"/>
</dbReference>
<dbReference type="InterPro" id="IPR035994">
    <property type="entry name" value="Nucleoside_phosphorylase_sf"/>
</dbReference>
<feature type="non-terminal residue" evidence="3">
    <location>
        <position position="652"/>
    </location>
</feature>
<reference evidence="3" key="1">
    <citation type="journal article" date="2020" name="Stud. Mycol.">
        <title>101 Dothideomycetes genomes: a test case for predicting lifestyles and emergence of pathogens.</title>
        <authorList>
            <person name="Haridas S."/>
            <person name="Albert R."/>
            <person name="Binder M."/>
            <person name="Bloem J."/>
            <person name="Labutti K."/>
            <person name="Salamov A."/>
            <person name="Andreopoulos B."/>
            <person name="Baker S."/>
            <person name="Barry K."/>
            <person name="Bills G."/>
            <person name="Bluhm B."/>
            <person name="Cannon C."/>
            <person name="Castanera R."/>
            <person name="Culley D."/>
            <person name="Daum C."/>
            <person name="Ezra D."/>
            <person name="Gonzalez J."/>
            <person name="Henrissat B."/>
            <person name="Kuo A."/>
            <person name="Liang C."/>
            <person name="Lipzen A."/>
            <person name="Lutzoni F."/>
            <person name="Magnuson J."/>
            <person name="Mondo S."/>
            <person name="Nolan M."/>
            <person name="Ohm R."/>
            <person name="Pangilinan J."/>
            <person name="Park H.-J."/>
            <person name="Ramirez L."/>
            <person name="Alfaro M."/>
            <person name="Sun H."/>
            <person name="Tritt A."/>
            <person name="Yoshinaga Y."/>
            <person name="Zwiers L.-H."/>
            <person name="Turgeon B."/>
            <person name="Goodwin S."/>
            <person name="Spatafora J."/>
            <person name="Crous P."/>
            <person name="Grigoriev I."/>
        </authorList>
    </citation>
    <scope>NUCLEOTIDE SEQUENCE</scope>
    <source>
        <strain evidence="3">CBS 109.77</strain>
    </source>
</reference>
<dbReference type="InterPro" id="IPR056884">
    <property type="entry name" value="NPHP3-like_N"/>
</dbReference>
<sequence>MSNPEDYTVGWICALSTESVAAQSFLDEEHARPAYQDPKDNNDYTLGKIGDHNVVIAVLPMGRYGTTSAAMVGRDMIRSFPNIRIGLMVGIGGGAPMLRNDIRLGDVVVGISKNGQGEVLQYDFGKTIQSHEFQRIPSQNNVPIVLQTAVHGLQTQYERKGHNLEEAMKNAIQRNKRMRKKYSQPDPHTDRLYNSTYEHTHDQDGSCVDICGDDPANTVPRGIREEDEDDPSIHYGIIASANSLMKDALMRDALAKEHNILCFEMEAAGLLNHFPCLVIRGMCDYSDSHKNDQWHGYAAMTAAAYAKDLLNRIPPSKIEAERKIGDVLSSNLTFTQKQEEIRRWLSPPDPSTNYNKALQQRQEGTGLWFLQSSAFEKWQKQQHSFLWLHGIPGCGKTILSSTIIEHLQRTYPDQPLLYFYFDFTDSSKQTVENLVRSLVIQLYHKRKDTQQQLESLFSSCHHQQPSCDSLCKVLLQMIDQVKEVWIILDALDECRTRKGPPTEGLLSWIRGLRHLEQRNVHLLVTSRPEHDIESVLRDLAHNEDIIPIQSDLISDDIRRYIHTEVREGDGLKRWRSHPDVLDEIETRLMEEANGMFRWAACQIDALENCLDYRTLEKALTTLPRTLDETYSRILHTIPSEHKENAIRILQFL</sequence>
<feature type="domain" description="NACHT" evidence="2">
    <location>
        <begin position="384"/>
        <end position="528"/>
    </location>
</feature>
<dbReference type="Pfam" id="PF24883">
    <property type="entry name" value="NPHP3_N"/>
    <property type="match status" value="1"/>
</dbReference>
<evidence type="ECO:0000313" key="4">
    <source>
        <dbReference type="Proteomes" id="UP000799757"/>
    </source>
</evidence>
<dbReference type="InterPro" id="IPR007111">
    <property type="entry name" value="NACHT_NTPase"/>
</dbReference>
<dbReference type="SUPFAM" id="SSF53167">
    <property type="entry name" value="Purine and uridine phosphorylases"/>
    <property type="match status" value="1"/>
</dbReference>
<dbReference type="GO" id="GO:0003824">
    <property type="term" value="F:catalytic activity"/>
    <property type="evidence" value="ECO:0007669"/>
    <property type="project" value="InterPro"/>
</dbReference>
<evidence type="ECO:0000313" key="3">
    <source>
        <dbReference type="EMBL" id="KAF2786925.1"/>
    </source>
</evidence>
<dbReference type="Gene3D" id="3.40.50.300">
    <property type="entry name" value="P-loop containing nucleotide triphosphate hydrolases"/>
    <property type="match status" value="1"/>
</dbReference>
<protein>
    <submittedName>
        <fullName evidence="3">Purine and uridine phosphorylase</fullName>
    </submittedName>
</protein>
<keyword evidence="1" id="KW-0677">Repeat</keyword>
<dbReference type="PROSITE" id="PS50837">
    <property type="entry name" value="NACHT"/>
    <property type="match status" value="1"/>
</dbReference>
<gene>
    <name evidence="3" type="ORF">K505DRAFT_288839</name>
</gene>
<dbReference type="InterPro" id="IPR053137">
    <property type="entry name" value="NLR-like"/>
</dbReference>
<evidence type="ECO:0000256" key="1">
    <source>
        <dbReference type="ARBA" id="ARBA00022737"/>
    </source>
</evidence>
<dbReference type="Gene3D" id="3.40.50.1580">
    <property type="entry name" value="Nucleoside phosphorylase domain"/>
    <property type="match status" value="1"/>
</dbReference>
<dbReference type="OrthoDB" id="1577640at2759"/>
<dbReference type="Proteomes" id="UP000799757">
    <property type="component" value="Unassembled WGS sequence"/>
</dbReference>
<dbReference type="InterPro" id="IPR027417">
    <property type="entry name" value="P-loop_NTPase"/>
</dbReference>